<protein>
    <submittedName>
        <fullName evidence="1">Uncharacterized protein</fullName>
    </submittedName>
</protein>
<dbReference type="AlphaFoldDB" id="A0AAE3XD40"/>
<dbReference type="RefSeq" id="WP_309853298.1">
    <property type="nucleotide sequence ID" value="NZ_JAVDQJ010000004.1"/>
</dbReference>
<proteinExistence type="predicted"/>
<accession>A0AAE3XD40</accession>
<gene>
    <name evidence="1" type="ORF">J2Y00_002341</name>
</gene>
<comment type="caution">
    <text evidence="1">The sequence shown here is derived from an EMBL/GenBank/DDBJ whole genome shotgun (WGS) entry which is preliminary data.</text>
</comment>
<evidence type="ECO:0000313" key="2">
    <source>
        <dbReference type="Proteomes" id="UP001185331"/>
    </source>
</evidence>
<sequence>MTYLNPDAFEHPVERLMVLGAAEFTARVAPALRPQLGWPAAQVSAHLEVFALRAGLQYVQALNAARRGQWHVRVTLSGTGGHGAISLDYPLGQTVQRSSVSLGAVVTHCLFEPHDRAALSGDAFCLMQRARTLEPHGWPGALAADAYDEALTAGPFSGVLRRLATFHVTTPDVHRRSPHATVTQLYAQTHEHLAQQPGWTTLPLTLPGAARRVLH</sequence>
<name>A0AAE3XD40_9DEIO</name>
<dbReference type="Proteomes" id="UP001185331">
    <property type="component" value="Unassembled WGS sequence"/>
</dbReference>
<evidence type="ECO:0000313" key="1">
    <source>
        <dbReference type="EMBL" id="MDR6218744.1"/>
    </source>
</evidence>
<organism evidence="1 2">
    <name type="scientific">Deinococcus soli</name>
    <name type="common">ex Cha et al. 2016</name>
    <dbReference type="NCBI Taxonomy" id="1309411"/>
    <lineage>
        <taxon>Bacteria</taxon>
        <taxon>Thermotogati</taxon>
        <taxon>Deinococcota</taxon>
        <taxon>Deinococci</taxon>
        <taxon>Deinococcales</taxon>
        <taxon>Deinococcaceae</taxon>
        <taxon>Deinococcus</taxon>
    </lineage>
</organism>
<dbReference type="EMBL" id="JAVDQK010000005">
    <property type="protein sequence ID" value="MDR6218744.1"/>
    <property type="molecule type" value="Genomic_DNA"/>
</dbReference>
<reference evidence="1" key="1">
    <citation type="submission" date="2023-07" db="EMBL/GenBank/DDBJ databases">
        <title>Sorghum-associated microbial communities from plants grown in Nebraska, USA.</title>
        <authorList>
            <person name="Schachtman D."/>
        </authorList>
    </citation>
    <scope>NUCLEOTIDE SEQUENCE</scope>
    <source>
        <strain evidence="1">BE330</strain>
    </source>
</reference>